<sequence length="115" mass="12870">MKAVNQVCFILFVPGSRDGITGYSPKITYTKDEDKDGGIAHDKALAEDYDMKLSEEVRRIRTAGAVARKKVAGWQSSTLKSTLQDEQMYEVILKLPEDHPAYVAMMQGVRRAIYG</sequence>
<accession>A0A0C9XLW8</accession>
<reference evidence="1 2" key="1">
    <citation type="submission" date="2014-04" db="EMBL/GenBank/DDBJ databases">
        <authorList>
            <consortium name="DOE Joint Genome Institute"/>
            <person name="Kuo A."/>
            <person name="Kohler A."/>
            <person name="Nagy L.G."/>
            <person name="Floudas D."/>
            <person name="Copeland A."/>
            <person name="Barry K.W."/>
            <person name="Cichocki N."/>
            <person name="Veneault-Fourrey C."/>
            <person name="LaButti K."/>
            <person name="Lindquist E.A."/>
            <person name="Lipzen A."/>
            <person name="Lundell T."/>
            <person name="Morin E."/>
            <person name="Murat C."/>
            <person name="Sun H."/>
            <person name="Tunlid A."/>
            <person name="Henrissat B."/>
            <person name="Grigoriev I.V."/>
            <person name="Hibbett D.S."/>
            <person name="Martin F."/>
            <person name="Nordberg H.P."/>
            <person name="Cantor M.N."/>
            <person name="Hua S.X."/>
        </authorList>
    </citation>
    <scope>NUCLEOTIDE SEQUENCE [LARGE SCALE GENOMIC DNA]</scope>
    <source>
        <strain evidence="1 2">LaAM-08-1</strain>
    </source>
</reference>
<evidence type="ECO:0000313" key="2">
    <source>
        <dbReference type="Proteomes" id="UP000054477"/>
    </source>
</evidence>
<organism evidence="1 2">
    <name type="scientific">Laccaria amethystina LaAM-08-1</name>
    <dbReference type="NCBI Taxonomy" id="1095629"/>
    <lineage>
        <taxon>Eukaryota</taxon>
        <taxon>Fungi</taxon>
        <taxon>Dikarya</taxon>
        <taxon>Basidiomycota</taxon>
        <taxon>Agaricomycotina</taxon>
        <taxon>Agaricomycetes</taxon>
        <taxon>Agaricomycetidae</taxon>
        <taxon>Agaricales</taxon>
        <taxon>Agaricineae</taxon>
        <taxon>Hydnangiaceae</taxon>
        <taxon>Laccaria</taxon>
    </lineage>
</organism>
<proteinExistence type="predicted"/>
<protein>
    <submittedName>
        <fullName evidence="1">Uncharacterized protein</fullName>
    </submittedName>
</protein>
<dbReference type="AlphaFoldDB" id="A0A0C9XLW8"/>
<name>A0A0C9XLW8_9AGAR</name>
<reference evidence="2" key="2">
    <citation type="submission" date="2015-01" db="EMBL/GenBank/DDBJ databases">
        <title>Evolutionary Origins and Diversification of the Mycorrhizal Mutualists.</title>
        <authorList>
            <consortium name="DOE Joint Genome Institute"/>
            <consortium name="Mycorrhizal Genomics Consortium"/>
            <person name="Kohler A."/>
            <person name="Kuo A."/>
            <person name="Nagy L.G."/>
            <person name="Floudas D."/>
            <person name="Copeland A."/>
            <person name="Barry K.W."/>
            <person name="Cichocki N."/>
            <person name="Veneault-Fourrey C."/>
            <person name="LaButti K."/>
            <person name="Lindquist E.A."/>
            <person name="Lipzen A."/>
            <person name="Lundell T."/>
            <person name="Morin E."/>
            <person name="Murat C."/>
            <person name="Riley R."/>
            <person name="Ohm R."/>
            <person name="Sun H."/>
            <person name="Tunlid A."/>
            <person name="Henrissat B."/>
            <person name="Grigoriev I.V."/>
            <person name="Hibbett D.S."/>
            <person name="Martin F."/>
        </authorList>
    </citation>
    <scope>NUCLEOTIDE SEQUENCE [LARGE SCALE GENOMIC DNA]</scope>
    <source>
        <strain evidence="2">LaAM-08-1</strain>
    </source>
</reference>
<dbReference type="HOGENOM" id="CLU_2109412_0_0_1"/>
<evidence type="ECO:0000313" key="1">
    <source>
        <dbReference type="EMBL" id="KIK06041.1"/>
    </source>
</evidence>
<dbReference type="Proteomes" id="UP000054477">
    <property type="component" value="Unassembled WGS sequence"/>
</dbReference>
<keyword evidence="2" id="KW-1185">Reference proteome</keyword>
<gene>
    <name evidence="1" type="ORF">K443DRAFT_674605</name>
</gene>
<dbReference type="EMBL" id="KN838555">
    <property type="protein sequence ID" value="KIK06041.1"/>
    <property type="molecule type" value="Genomic_DNA"/>
</dbReference>